<organism evidence="1 2">
    <name type="scientific">Paraburkholderia steynii</name>
    <dbReference type="NCBI Taxonomy" id="1245441"/>
    <lineage>
        <taxon>Bacteria</taxon>
        <taxon>Pseudomonadati</taxon>
        <taxon>Pseudomonadota</taxon>
        <taxon>Betaproteobacteria</taxon>
        <taxon>Burkholderiales</taxon>
        <taxon>Burkholderiaceae</taxon>
        <taxon>Paraburkholderia</taxon>
    </lineage>
</organism>
<protein>
    <submittedName>
        <fullName evidence="1">Uncharacterized protein</fullName>
    </submittedName>
</protein>
<keyword evidence="2" id="KW-1185">Reference proteome</keyword>
<name>A0A7Z7FHU7_9BURK</name>
<comment type="caution">
    <text evidence="1">The sequence shown here is derived from an EMBL/GenBank/DDBJ whole genome shotgun (WGS) entry which is preliminary data.</text>
</comment>
<dbReference type="AlphaFoldDB" id="A0A7Z7FHU7"/>
<dbReference type="Proteomes" id="UP000198900">
    <property type="component" value="Unassembled WGS sequence"/>
</dbReference>
<evidence type="ECO:0000313" key="1">
    <source>
        <dbReference type="EMBL" id="SDI02310.1"/>
    </source>
</evidence>
<sequence>MSAPPRSGFPSRFPSMTGQWLRFLLRSPRERSCIDTGASFAAYFSAFTATWPGFVACLTGNAFALCEGRYPRLAPLRGPFTVFSIRGIT</sequence>
<dbReference type="EMBL" id="FNDI01000011">
    <property type="protein sequence ID" value="SDI02310.1"/>
    <property type="molecule type" value="Genomic_DNA"/>
</dbReference>
<gene>
    <name evidence="1" type="ORF">SAMN04487926_11110</name>
</gene>
<accession>A0A7Z7FHU7</accession>
<reference evidence="1" key="1">
    <citation type="submission" date="2016-10" db="EMBL/GenBank/DDBJ databases">
        <authorList>
            <person name="Varghese N."/>
            <person name="Submissions S."/>
        </authorList>
    </citation>
    <scope>NUCLEOTIDE SEQUENCE [LARGE SCALE GENOMIC DNA]</scope>
    <source>
        <strain evidence="1">YR281</strain>
    </source>
</reference>
<evidence type="ECO:0000313" key="2">
    <source>
        <dbReference type="Proteomes" id="UP000198900"/>
    </source>
</evidence>
<proteinExistence type="predicted"/>